<name>A0AC60W1N5_9ARCH</name>
<evidence type="ECO:0000313" key="2">
    <source>
        <dbReference type="Proteomes" id="UP000526786"/>
    </source>
</evidence>
<sequence length="345" mass="41138">MTQELPLISTPDAILRIKKLIETKQGDAGRLQYISERLQNGKKLFHSDHIYLTNKISAEVIPIQIKEPTEYDEKIKDVKRLIGLKFGDPGRLRYILQTLEKNKELYHSDDIYLESKIEQFHEYTQGKKIKRKVRISKQEPIREEFYESVEEQPKIEQPAQDIPEKLQGIEEAVLSQEPKQTSDLFDLIDDTPKVDLEIQQEREKISKLKHNHEQIKIQHDELSQLIAYRQEYEQKINQEKEILEKEIRIEQQKVKEKDELVADLIKNQSKLLQSKTEREVLLEQINIDKEKSENQLLEMQKELDELKEEYESLKKEIDSKKQNLEEQIKDQKEKNQKLREESEEE</sequence>
<evidence type="ECO:0000313" key="1">
    <source>
        <dbReference type="EMBL" id="MBA4453699.1"/>
    </source>
</evidence>
<comment type="caution">
    <text evidence="1">The sequence shown here is derived from an EMBL/GenBank/DDBJ whole genome shotgun (WGS) entry which is preliminary data.</text>
</comment>
<gene>
    <name evidence="1" type="ORF">H2B05_01970</name>
</gene>
<proteinExistence type="predicted"/>
<organism evidence="1 2">
    <name type="scientific">Candidatus Nitrosomaritimum aestuariumsis</name>
    <dbReference type="NCBI Taxonomy" id="3342354"/>
    <lineage>
        <taxon>Archaea</taxon>
        <taxon>Nitrososphaerota</taxon>
        <taxon>Nitrososphaeria</taxon>
        <taxon>Nitrosopumilales</taxon>
        <taxon>Nitrosopumilaceae</taxon>
        <taxon>Candidatus Nitrosomaritimum</taxon>
    </lineage>
</organism>
<accession>A0AC60W1N5</accession>
<dbReference type="EMBL" id="JACENC010000081">
    <property type="protein sequence ID" value="MBA4453699.1"/>
    <property type="molecule type" value="Genomic_DNA"/>
</dbReference>
<reference evidence="1 2" key="1">
    <citation type="journal article" date="2020" name="Appl. Environ. Microbiol.">
        <title>Genomic Characteristics of a Novel Species of Ammonia-Oxidizing Archaea from the Jiulong River Estuary.</title>
        <authorList>
            <person name="Zou D."/>
            <person name="Wan R."/>
            <person name="Han L."/>
            <person name="Xu M.N."/>
            <person name="Liu Y."/>
            <person name="Liu H."/>
            <person name="Kao S.J."/>
            <person name="Li M."/>
        </authorList>
    </citation>
    <scope>NUCLEOTIDE SEQUENCE [LARGE SCALE GENOMIC DNA]</scope>
    <source>
        <strain evidence="1">W2bin3</strain>
    </source>
</reference>
<protein>
    <submittedName>
        <fullName evidence="1">Uncharacterized protein</fullName>
    </submittedName>
</protein>
<dbReference type="Proteomes" id="UP000526786">
    <property type="component" value="Unassembled WGS sequence"/>
</dbReference>